<dbReference type="Proteomes" id="UP000649232">
    <property type="component" value="Unassembled WGS sequence"/>
</dbReference>
<name>A0ABS0WEA0_9ALTE</name>
<proteinExistence type="predicted"/>
<organism evidence="1 2">
    <name type="scientific">Paraglaciecola chathamensis</name>
    <dbReference type="NCBI Taxonomy" id="368405"/>
    <lineage>
        <taxon>Bacteria</taxon>
        <taxon>Pseudomonadati</taxon>
        <taxon>Pseudomonadota</taxon>
        <taxon>Gammaproteobacteria</taxon>
        <taxon>Alteromonadales</taxon>
        <taxon>Alteromonadaceae</taxon>
        <taxon>Paraglaciecola</taxon>
    </lineage>
</organism>
<gene>
    <name evidence="1" type="ORF">JEU11_10125</name>
</gene>
<comment type="caution">
    <text evidence="1">The sequence shown here is derived from an EMBL/GenBank/DDBJ whole genome shotgun (WGS) entry which is preliminary data.</text>
</comment>
<protein>
    <submittedName>
        <fullName evidence="1">Uncharacterized protein</fullName>
    </submittedName>
</protein>
<accession>A0ABS0WEA0</accession>
<dbReference type="EMBL" id="JAEILT010000013">
    <property type="protein sequence ID" value="MBJ2136809.1"/>
    <property type="molecule type" value="Genomic_DNA"/>
</dbReference>
<dbReference type="RefSeq" id="WP_198824583.1">
    <property type="nucleotide sequence ID" value="NZ_JAEILT010000013.1"/>
</dbReference>
<reference evidence="1 2" key="1">
    <citation type="submission" date="2020-12" db="EMBL/GenBank/DDBJ databases">
        <title>Draft genome sequences of nine environmental bacterial isolates colonizing plastic.</title>
        <authorList>
            <person name="Borre I."/>
            <person name="Sonnenschein E.C."/>
        </authorList>
    </citation>
    <scope>NUCLEOTIDE SEQUENCE [LARGE SCALE GENOMIC DNA]</scope>
    <source>
        <strain evidence="1 2">IB30</strain>
    </source>
</reference>
<sequence>MMSQSQVTHVCLFDEHAISTLSPIVDPAIPSQEVVIAACDEYRSQCEQIIKLAKSRAHVISGNLCTLI</sequence>
<evidence type="ECO:0000313" key="2">
    <source>
        <dbReference type="Proteomes" id="UP000649232"/>
    </source>
</evidence>
<evidence type="ECO:0000313" key="1">
    <source>
        <dbReference type="EMBL" id="MBJ2136809.1"/>
    </source>
</evidence>